<evidence type="ECO:0000256" key="7">
    <source>
        <dbReference type="ARBA" id="ARBA00023157"/>
    </source>
</evidence>
<dbReference type="InterPro" id="IPR001254">
    <property type="entry name" value="Trypsin_dom"/>
</dbReference>
<evidence type="ECO:0000256" key="8">
    <source>
        <dbReference type="SAM" id="MobiDB-lite"/>
    </source>
</evidence>
<dbReference type="InterPro" id="IPR004236">
    <property type="entry name" value="Pept_S1_alpha_lytic"/>
</dbReference>
<dbReference type="InterPro" id="IPR035070">
    <property type="entry name" value="Streptogrisin_prodomain"/>
</dbReference>
<evidence type="ECO:0000313" key="12">
    <source>
        <dbReference type="EMBL" id="MCY1145181.1"/>
    </source>
</evidence>
<proteinExistence type="inferred from homology"/>
<dbReference type="InterPro" id="IPR037295">
    <property type="entry name" value="Alpha-lytic_protease_prodomain"/>
</dbReference>
<dbReference type="Pfam" id="PF00089">
    <property type="entry name" value="Trypsin"/>
    <property type="match status" value="1"/>
</dbReference>
<evidence type="ECO:0000259" key="11">
    <source>
        <dbReference type="Pfam" id="PF02983"/>
    </source>
</evidence>
<name>A0ABT4BF60_9ACTN</name>
<keyword evidence="13" id="KW-1185">Reference proteome</keyword>
<reference evidence="12" key="1">
    <citation type="submission" date="2022-11" db="EMBL/GenBank/DDBJ databases">
        <authorList>
            <person name="Somphong A."/>
            <person name="Phongsopitanun W."/>
        </authorList>
    </citation>
    <scope>NUCLEOTIDE SEQUENCE</scope>
    <source>
        <strain evidence="12">Pm04-4</strain>
    </source>
</reference>
<evidence type="ECO:0000313" key="13">
    <source>
        <dbReference type="Proteomes" id="UP001151002"/>
    </source>
</evidence>
<protein>
    <submittedName>
        <fullName evidence="12">S1 family peptidase</fullName>
    </submittedName>
</protein>
<keyword evidence="4" id="KW-0378">Hydrolase</keyword>
<evidence type="ECO:0000256" key="5">
    <source>
        <dbReference type="ARBA" id="ARBA00022825"/>
    </source>
</evidence>
<evidence type="ECO:0000256" key="9">
    <source>
        <dbReference type="SAM" id="SignalP"/>
    </source>
</evidence>
<keyword evidence="6" id="KW-0865">Zymogen</keyword>
<feature type="domain" description="Peptidase S1A alpha-lytic prodomain" evidence="11">
    <location>
        <begin position="125"/>
        <end position="181"/>
    </location>
</feature>
<evidence type="ECO:0000259" key="10">
    <source>
        <dbReference type="Pfam" id="PF00089"/>
    </source>
</evidence>
<evidence type="ECO:0000256" key="2">
    <source>
        <dbReference type="ARBA" id="ARBA00022670"/>
    </source>
</evidence>
<keyword evidence="3 9" id="KW-0732">Signal</keyword>
<organism evidence="12 13">
    <name type="scientific">Paractinoplanes pyxinae</name>
    <dbReference type="NCBI Taxonomy" id="2997416"/>
    <lineage>
        <taxon>Bacteria</taxon>
        <taxon>Bacillati</taxon>
        <taxon>Actinomycetota</taxon>
        <taxon>Actinomycetes</taxon>
        <taxon>Micromonosporales</taxon>
        <taxon>Micromonosporaceae</taxon>
        <taxon>Paractinoplanes</taxon>
    </lineage>
</organism>
<dbReference type="SUPFAM" id="SSF50494">
    <property type="entry name" value="Trypsin-like serine proteases"/>
    <property type="match status" value="1"/>
</dbReference>
<keyword evidence="2" id="KW-0645">Protease</keyword>
<feature type="region of interest" description="Disordered" evidence="8">
    <location>
        <begin position="388"/>
        <end position="413"/>
    </location>
</feature>
<comment type="similarity">
    <text evidence="1">Belongs to the peptidase S1 family.</text>
</comment>
<dbReference type="Pfam" id="PF02983">
    <property type="entry name" value="Pro_Al_protease"/>
    <property type="match status" value="1"/>
</dbReference>
<evidence type="ECO:0000256" key="6">
    <source>
        <dbReference type="ARBA" id="ARBA00023145"/>
    </source>
</evidence>
<feature type="signal peptide" evidence="9">
    <location>
        <begin position="1"/>
        <end position="28"/>
    </location>
</feature>
<dbReference type="CDD" id="cd21112">
    <property type="entry name" value="alphaLP-like"/>
    <property type="match status" value="1"/>
</dbReference>
<dbReference type="InterPro" id="IPR001316">
    <property type="entry name" value="Pept_S1A_streptogrisin"/>
</dbReference>
<dbReference type="InterPro" id="IPR009003">
    <property type="entry name" value="Peptidase_S1_PA"/>
</dbReference>
<feature type="chain" id="PRO_5046940665" evidence="9">
    <location>
        <begin position="29"/>
        <end position="511"/>
    </location>
</feature>
<gene>
    <name evidence="12" type="ORF">OWR29_44880</name>
</gene>
<comment type="caution">
    <text evidence="12">The sequence shown here is derived from an EMBL/GenBank/DDBJ whole genome shotgun (WGS) entry which is preliminary data.</text>
</comment>
<evidence type="ECO:0000256" key="4">
    <source>
        <dbReference type="ARBA" id="ARBA00022801"/>
    </source>
</evidence>
<sequence>MQRRRIAVAAAVVAAAGAAVAFTLPSMAGTTPSSTTAKPKAGGVSPQILAAMKRDLGLDGDQATARLQRSKWASGVSAKLSAQTGADFGGAWLATDGNTLKVAVTDPGAEKAVRAAGAEPVLVERSEQTLVAAKEKVDAVRSEAAGVTGWYVDVKTNKLVVVAKPGKVTAAKKLARTAGVAGDAVSVVTSTASPKPLFDVRGADPYFIRVDGGTARCSIGFSVEGGFVTAGHCGGVGSTTTGFNQQAQGTVRASTFPGDADMGFVEVNGDWTPRAVVNDFRGNELPVAGNTEAPVGAAVCRSGSTTGTFCGTILAKNQTVVYPEGAVTGLTRTNVCAEGGDSGGPWLSGDQAQGMTSGGSGDCTVGGETFFQPVNEILAAEDLTLVTSGGGAAQPPAEEGAAPPAESAGACADQAVQREGNLPRARTAQAQPNGGAFRSNAGAQTACLTAADGADFDLFLQRLTNRGFRTVASATGAGDKELSFNGRSGTYRYVVVATSGSGAYNLGFSTP</sequence>
<evidence type="ECO:0000256" key="1">
    <source>
        <dbReference type="ARBA" id="ARBA00007664"/>
    </source>
</evidence>
<dbReference type="RefSeq" id="WP_267569783.1">
    <property type="nucleotide sequence ID" value="NZ_JAPNTZ010000024.1"/>
</dbReference>
<dbReference type="InterPro" id="IPR043504">
    <property type="entry name" value="Peptidase_S1_PA_chymotrypsin"/>
</dbReference>
<evidence type="ECO:0000256" key="3">
    <source>
        <dbReference type="ARBA" id="ARBA00022729"/>
    </source>
</evidence>
<keyword evidence="5" id="KW-0720">Serine protease</keyword>
<feature type="domain" description="Peptidase S1" evidence="10">
    <location>
        <begin position="203"/>
        <end position="378"/>
    </location>
</feature>
<dbReference type="SUPFAM" id="SSF54806">
    <property type="entry name" value="Alpha-lytic protease prodomain"/>
    <property type="match status" value="1"/>
</dbReference>
<dbReference type="Proteomes" id="UP001151002">
    <property type="component" value="Unassembled WGS sequence"/>
</dbReference>
<dbReference type="EMBL" id="JAPNTZ010000024">
    <property type="protein sequence ID" value="MCY1145181.1"/>
    <property type="molecule type" value="Genomic_DNA"/>
</dbReference>
<feature type="compositionally biased region" description="Low complexity" evidence="8">
    <location>
        <begin position="393"/>
        <end position="412"/>
    </location>
</feature>
<dbReference type="Gene3D" id="3.30.300.50">
    <property type="match status" value="2"/>
</dbReference>
<dbReference type="PRINTS" id="PR00861">
    <property type="entry name" value="ALYTICPTASE"/>
</dbReference>
<dbReference type="Gene3D" id="2.40.10.10">
    <property type="entry name" value="Trypsin-like serine proteases"/>
    <property type="match status" value="2"/>
</dbReference>
<accession>A0ABT4BF60</accession>
<keyword evidence="7" id="KW-1015">Disulfide bond</keyword>